<gene>
    <name evidence="2" type="ORF">FEM48_Zijuj11G0102200</name>
</gene>
<feature type="region of interest" description="Disordered" evidence="1">
    <location>
        <begin position="1"/>
        <end position="53"/>
    </location>
</feature>
<dbReference type="AlphaFoldDB" id="A0A978UIC8"/>
<dbReference type="Proteomes" id="UP000813462">
    <property type="component" value="Unassembled WGS sequence"/>
</dbReference>
<organism evidence="2 3">
    <name type="scientific">Ziziphus jujuba var. spinosa</name>
    <dbReference type="NCBI Taxonomy" id="714518"/>
    <lineage>
        <taxon>Eukaryota</taxon>
        <taxon>Viridiplantae</taxon>
        <taxon>Streptophyta</taxon>
        <taxon>Embryophyta</taxon>
        <taxon>Tracheophyta</taxon>
        <taxon>Spermatophyta</taxon>
        <taxon>Magnoliopsida</taxon>
        <taxon>eudicotyledons</taxon>
        <taxon>Gunneridae</taxon>
        <taxon>Pentapetalae</taxon>
        <taxon>rosids</taxon>
        <taxon>fabids</taxon>
        <taxon>Rosales</taxon>
        <taxon>Rhamnaceae</taxon>
        <taxon>Paliureae</taxon>
        <taxon>Ziziphus</taxon>
    </lineage>
</organism>
<dbReference type="EMBL" id="JAEACU010000011">
    <property type="protein sequence ID" value="KAH7514559.1"/>
    <property type="molecule type" value="Genomic_DNA"/>
</dbReference>
<evidence type="ECO:0000313" key="3">
    <source>
        <dbReference type="Proteomes" id="UP000813462"/>
    </source>
</evidence>
<comment type="caution">
    <text evidence="2">The sequence shown here is derived from an EMBL/GenBank/DDBJ whole genome shotgun (WGS) entry which is preliminary data.</text>
</comment>
<protein>
    <submittedName>
        <fullName evidence="2">Uncharacterized protein</fullName>
    </submittedName>
</protein>
<evidence type="ECO:0000256" key="1">
    <source>
        <dbReference type="SAM" id="MobiDB-lite"/>
    </source>
</evidence>
<feature type="compositionally biased region" description="Polar residues" evidence="1">
    <location>
        <begin position="1"/>
        <end position="25"/>
    </location>
</feature>
<sequence>MVELMSSTTASGWPSASLNRCSGSSVLPRFYRSPKSGIPRLNRSTVSRVPGPNRSPRFYLARFTSQFPGALSEDFTGDDDVDAFALLPAKISFQTFSSGKLV</sequence>
<accession>A0A978UIC8</accession>
<proteinExistence type="predicted"/>
<name>A0A978UIC8_ZIZJJ</name>
<reference evidence="2" key="1">
    <citation type="journal article" date="2021" name="Front. Plant Sci.">
        <title>Chromosome-Scale Genome Assembly for Chinese Sour Jujube and Insights Into Its Genome Evolution and Domestication Signature.</title>
        <authorList>
            <person name="Shen L.-Y."/>
            <person name="Luo H."/>
            <person name="Wang X.-L."/>
            <person name="Wang X.-M."/>
            <person name="Qiu X.-J."/>
            <person name="Liu H."/>
            <person name="Zhou S.-S."/>
            <person name="Jia K.-H."/>
            <person name="Nie S."/>
            <person name="Bao Y.-T."/>
            <person name="Zhang R.-G."/>
            <person name="Yun Q.-Z."/>
            <person name="Chai Y.-H."/>
            <person name="Lu J.-Y."/>
            <person name="Li Y."/>
            <person name="Zhao S.-W."/>
            <person name="Mao J.-F."/>
            <person name="Jia S.-G."/>
            <person name="Mao Y.-M."/>
        </authorList>
    </citation>
    <scope>NUCLEOTIDE SEQUENCE</scope>
    <source>
        <strain evidence="2">AT0</strain>
        <tissue evidence="2">Leaf</tissue>
    </source>
</reference>
<evidence type="ECO:0000313" key="2">
    <source>
        <dbReference type="EMBL" id="KAH7514559.1"/>
    </source>
</evidence>